<dbReference type="InterPro" id="IPR043131">
    <property type="entry name" value="BCAT-like_N"/>
</dbReference>
<evidence type="ECO:0000313" key="2">
    <source>
        <dbReference type="Proteomes" id="UP000243626"/>
    </source>
</evidence>
<keyword evidence="1" id="KW-0808">Transferase</keyword>
<dbReference type="KEGG" id="nmy:CJ229_007605"/>
<dbReference type="AlphaFoldDB" id="A0AAF1BME1"/>
<dbReference type="GO" id="GO:0008483">
    <property type="term" value="F:transaminase activity"/>
    <property type="evidence" value="ECO:0007669"/>
    <property type="project" value="UniProtKB-KW"/>
</dbReference>
<dbReference type="InterPro" id="IPR036038">
    <property type="entry name" value="Aminotransferase-like"/>
</dbReference>
<dbReference type="InterPro" id="IPR001544">
    <property type="entry name" value="Aminotrans_IV"/>
</dbReference>
<keyword evidence="2" id="KW-1185">Reference proteome</keyword>
<dbReference type="Pfam" id="PF01063">
    <property type="entry name" value="Aminotran_4"/>
    <property type="match status" value="1"/>
</dbReference>
<keyword evidence="1" id="KW-0032">Aminotransferase</keyword>
<accession>A0AAF1BME1</accession>
<proteinExistence type="predicted"/>
<dbReference type="RefSeq" id="WP_068129780.1">
    <property type="nucleotide sequence ID" value="NZ_CP136964.1"/>
</dbReference>
<name>A0AAF1BME1_9STAP</name>
<evidence type="ECO:0000313" key="1">
    <source>
        <dbReference type="EMBL" id="WOS95944.1"/>
    </source>
</evidence>
<protein>
    <submittedName>
        <fullName evidence="1">Aminotransferase class IV</fullName>
    </submittedName>
</protein>
<organism evidence="1 2">
    <name type="scientific">Nosocomiicoccus massiliensis</name>
    <dbReference type="NCBI Taxonomy" id="1232430"/>
    <lineage>
        <taxon>Bacteria</taxon>
        <taxon>Bacillati</taxon>
        <taxon>Bacillota</taxon>
        <taxon>Bacilli</taxon>
        <taxon>Bacillales</taxon>
        <taxon>Staphylococcaceae</taxon>
        <taxon>Nosocomiicoccus</taxon>
    </lineage>
</organism>
<reference evidence="2" key="1">
    <citation type="submission" date="2017-09" db="EMBL/GenBank/DDBJ databases">
        <title>Bacterial strain isolated from the female urinary microbiota.</title>
        <authorList>
            <person name="Thomas-White K."/>
            <person name="Kumar N."/>
            <person name="Forster S."/>
            <person name="Putonti C."/>
            <person name="Lawley T."/>
            <person name="Wolfe A.J."/>
        </authorList>
    </citation>
    <scope>NUCLEOTIDE SEQUENCE [LARGE SCALE GENOMIC DNA]</scope>
    <source>
        <strain evidence="2">UMB0959</strain>
    </source>
</reference>
<dbReference type="SUPFAM" id="SSF56752">
    <property type="entry name" value="D-aminoacid aminotransferase-like PLP-dependent enzymes"/>
    <property type="match status" value="1"/>
</dbReference>
<dbReference type="Gene3D" id="3.30.470.10">
    <property type="match status" value="1"/>
</dbReference>
<dbReference type="EMBL" id="CP136964">
    <property type="protein sequence ID" value="WOS95944.1"/>
    <property type="molecule type" value="Genomic_DNA"/>
</dbReference>
<sequence>MTELIETMRLEDGVVKRLDYHNRRINRSAEVFHLNKIDLKEAVNSYVKIHNLNQGVYRIRALYNNDLTLMHDKLEETTEITANVIQMDCTETKWLKHKTTKREQYKTSEYPFALYYDKTERITEFNIGNLVVKTHDGYFTPSKSGLLNGVMRQFLLDNGTISVRDFTLDELTERYNNNEITIYLINSLREWVKVNLQV</sequence>
<dbReference type="Proteomes" id="UP000243626">
    <property type="component" value="Chromosome"/>
</dbReference>
<dbReference type="InterPro" id="IPR043132">
    <property type="entry name" value="BCAT-like_C"/>
</dbReference>
<gene>
    <name evidence="1" type="ORF">CJ229_007605</name>
</gene>
<dbReference type="Gene3D" id="3.20.10.10">
    <property type="entry name" value="D-amino Acid Aminotransferase, subunit A, domain 2"/>
    <property type="match status" value="1"/>
</dbReference>